<dbReference type="KEGG" id="ure:UREG_05368"/>
<feature type="region of interest" description="Disordered" evidence="1">
    <location>
        <begin position="590"/>
        <end position="629"/>
    </location>
</feature>
<dbReference type="GeneID" id="8440549"/>
<evidence type="ECO:0000313" key="4">
    <source>
        <dbReference type="Proteomes" id="UP000002058"/>
    </source>
</evidence>
<keyword evidence="2" id="KW-0812">Transmembrane</keyword>
<feature type="transmembrane region" description="Helical" evidence="2">
    <location>
        <begin position="541"/>
        <end position="564"/>
    </location>
</feature>
<gene>
    <name evidence="3" type="ORF">UREG_05368</name>
</gene>
<dbReference type="Proteomes" id="UP000002058">
    <property type="component" value="Unassembled WGS sequence"/>
</dbReference>
<feature type="compositionally biased region" description="Basic and acidic residues" evidence="1">
    <location>
        <begin position="599"/>
        <end position="629"/>
    </location>
</feature>
<feature type="compositionally biased region" description="Basic and acidic residues" evidence="1">
    <location>
        <begin position="256"/>
        <end position="276"/>
    </location>
</feature>
<dbReference type="InParanoid" id="C4JSC9"/>
<feature type="region of interest" description="Disordered" evidence="1">
    <location>
        <begin position="1"/>
        <end position="100"/>
    </location>
</feature>
<evidence type="ECO:0008006" key="5">
    <source>
        <dbReference type="Google" id="ProtNLM"/>
    </source>
</evidence>
<dbReference type="EMBL" id="CH476617">
    <property type="protein sequence ID" value="EEP80526.1"/>
    <property type="molecule type" value="Genomic_DNA"/>
</dbReference>
<dbReference type="HOGENOM" id="CLU_015848_0_0_1"/>
<keyword evidence="2" id="KW-0472">Membrane</keyword>
<reference evidence="4" key="1">
    <citation type="journal article" date="2009" name="Genome Res.">
        <title>Comparative genomic analyses of the human fungal pathogens Coccidioides and their relatives.</title>
        <authorList>
            <person name="Sharpton T.J."/>
            <person name="Stajich J.E."/>
            <person name="Rounsley S.D."/>
            <person name="Gardner M.J."/>
            <person name="Wortman J.R."/>
            <person name="Jordar V.S."/>
            <person name="Maiti R."/>
            <person name="Kodira C.D."/>
            <person name="Neafsey D.E."/>
            <person name="Zeng Q."/>
            <person name="Hung C.-Y."/>
            <person name="McMahan C."/>
            <person name="Muszewska A."/>
            <person name="Grynberg M."/>
            <person name="Mandel M.A."/>
            <person name="Kellner E.M."/>
            <person name="Barker B.M."/>
            <person name="Galgiani J.N."/>
            <person name="Orbach M.J."/>
            <person name="Kirkland T.N."/>
            <person name="Cole G.T."/>
            <person name="Henn M.R."/>
            <person name="Birren B.W."/>
            <person name="Taylor J.W."/>
        </authorList>
    </citation>
    <scope>NUCLEOTIDE SEQUENCE [LARGE SCALE GENOMIC DNA]</scope>
    <source>
        <strain evidence="4">UAMH 1704</strain>
    </source>
</reference>
<dbReference type="PANTHER" id="PTHR35872">
    <property type="entry name" value="INTEGRAL MEMBRANE PROTEIN (AFU_ORTHOLOGUE AFUA_5G07110)"/>
    <property type="match status" value="1"/>
</dbReference>
<dbReference type="VEuPathDB" id="FungiDB:UREG_05368"/>
<feature type="transmembrane region" description="Helical" evidence="2">
    <location>
        <begin position="509"/>
        <end position="529"/>
    </location>
</feature>
<proteinExistence type="predicted"/>
<sequence>MDRIEHADDPVDASSNGAEIAHDRTPASVNAGNASRLAAPMNPPGRRPERRPSIRLMRLPNTQRLLVQAVPPGLDTRHGASQAPQPPETRRRSSSEPQRVPLDCLLDQNALSARRNAAPMSPLSEEPSRQRSHPNQHEQSLASEEPAQGVVLRPIENKHSTLGASRGRIRRMSSGARSMLGLNRVATHNGAIEVPSLPQGEYEAEVVNLLDVIDPEVSTITTLTNVQNSLFIPDLGNWVNRRPAYAITPGPSRGHAQIERPARPAEGEKPQKDGARPVLERTGTMDTITSTLSESRFAVLPDGVSLEGWSADDKRALNDHVRHMLHSRRSAFKRGLKGFIQYVKKPLGFLVTLYATLITLFGLAWVLFLIGWINVGGKQLYVINVIDYILVALFAIVGDGLAPFRAVDTYHMFFIARYHRLTYKLRRKQRLPKLRNKNDLPERREEELDADIDIEKAGDTSKTEDTAEFSVLTPKQQESLTHHAGKFAKSHTFYKPHETTTHHAFPLRILIAVVILLDFHSLFQIALGATTWGIDYRVRPFALTTVILCCSLSCNFAAGLLIWIGDRRTRKKDVIEKMFRQELTEQAITKLQKKKSKKKEQEEKERERKSQEESRVLGGRPSEERVLLK</sequence>
<evidence type="ECO:0000313" key="3">
    <source>
        <dbReference type="EMBL" id="EEP80526.1"/>
    </source>
</evidence>
<feature type="transmembrane region" description="Helical" evidence="2">
    <location>
        <begin position="379"/>
        <end position="402"/>
    </location>
</feature>
<dbReference type="OrthoDB" id="3365211at2759"/>
<name>C4JSC9_UNCRE</name>
<feature type="region of interest" description="Disordered" evidence="1">
    <location>
        <begin position="116"/>
        <end position="165"/>
    </location>
</feature>
<dbReference type="AlphaFoldDB" id="C4JSC9"/>
<keyword evidence="2" id="KW-1133">Transmembrane helix</keyword>
<feature type="transmembrane region" description="Helical" evidence="2">
    <location>
        <begin position="347"/>
        <end position="373"/>
    </location>
</feature>
<dbReference type="PANTHER" id="PTHR35872:SF2">
    <property type="entry name" value="INTEGRAL MEMBRANE PROTEIN (AFU_ORTHOLOGUE AFUA_5G07110)"/>
    <property type="match status" value="1"/>
</dbReference>
<feature type="region of interest" description="Disordered" evidence="1">
    <location>
        <begin position="246"/>
        <end position="276"/>
    </location>
</feature>
<organism evidence="3 4">
    <name type="scientific">Uncinocarpus reesii (strain UAMH 1704)</name>
    <dbReference type="NCBI Taxonomy" id="336963"/>
    <lineage>
        <taxon>Eukaryota</taxon>
        <taxon>Fungi</taxon>
        <taxon>Dikarya</taxon>
        <taxon>Ascomycota</taxon>
        <taxon>Pezizomycotina</taxon>
        <taxon>Eurotiomycetes</taxon>
        <taxon>Eurotiomycetidae</taxon>
        <taxon>Onygenales</taxon>
        <taxon>Onygenaceae</taxon>
        <taxon>Uncinocarpus</taxon>
    </lineage>
</organism>
<dbReference type="Pfam" id="PF11204">
    <property type="entry name" value="DUF2985"/>
    <property type="match status" value="1"/>
</dbReference>
<evidence type="ECO:0000256" key="2">
    <source>
        <dbReference type="SAM" id="Phobius"/>
    </source>
</evidence>
<evidence type="ECO:0000256" key="1">
    <source>
        <dbReference type="SAM" id="MobiDB-lite"/>
    </source>
</evidence>
<dbReference type="InterPro" id="IPR021369">
    <property type="entry name" value="DUF2985"/>
</dbReference>
<keyword evidence="4" id="KW-1185">Reference proteome</keyword>
<dbReference type="eggNOG" id="ENOG502RSVQ">
    <property type="taxonomic scope" value="Eukaryota"/>
</dbReference>
<dbReference type="OMA" id="HETMTHH"/>
<dbReference type="RefSeq" id="XP_002584679.1">
    <property type="nucleotide sequence ID" value="XM_002584633.1"/>
</dbReference>
<protein>
    <recommendedName>
        <fullName evidence="5">Integral membrane protein</fullName>
    </recommendedName>
</protein>
<accession>C4JSC9</accession>